<evidence type="ECO:0000313" key="3">
    <source>
        <dbReference type="Proteomes" id="UP000694414"/>
    </source>
</evidence>
<reference evidence="2" key="2">
    <citation type="submission" date="2025-09" db="UniProtKB">
        <authorList>
            <consortium name="Ensembl"/>
        </authorList>
    </citation>
    <scope>IDENTIFICATION</scope>
</reference>
<organism evidence="2 3">
    <name type="scientific">Prolemur simus</name>
    <name type="common">Greater bamboo lemur</name>
    <name type="synonym">Hapalemur simus</name>
    <dbReference type="NCBI Taxonomy" id="1328070"/>
    <lineage>
        <taxon>Eukaryota</taxon>
        <taxon>Metazoa</taxon>
        <taxon>Chordata</taxon>
        <taxon>Craniata</taxon>
        <taxon>Vertebrata</taxon>
        <taxon>Euteleostomi</taxon>
        <taxon>Mammalia</taxon>
        <taxon>Eutheria</taxon>
        <taxon>Euarchontoglires</taxon>
        <taxon>Primates</taxon>
        <taxon>Strepsirrhini</taxon>
        <taxon>Lemuriformes</taxon>
        <taxon>Lemuridae</taxon>
        <taxon>Prolemur</taxon>
    </lineage>
</organism>
<dbReference type="Ensembl" id="ENSPSMT00000009126.1">
    <property type="protein sequence ID" value="ENSPSMP00000007741.1"/>
    <property type="gene ID" value="ENSPSMG00000005753.1"/>
</dbReference>
<feature type="region of interest" description="Disordered" evidence="1">
    <location>
        <begin position="1"/>
        <end position="36"/>
    </location>
</feature>
<dbReference type="GeneTree" id="ENSGT00940000162216"/>
<protein>
    <recommendedName>
        <fullName evidence="4">ZXD family zinc finger C</fullName>
    </recommendedName>
</protein>
<dbReference type="Proteomes" id="UP000694414">
    <property type="component" value="Unplaced"/>
</dbReference>
<feature type="region of interest" description="Disordered" evidence="1">
    <location>
        <begin position="257"/>
        <end position="280"/>
    </location>
</feature>
<evidence type="ECO:0008006" key="4">
    <source>
        <dbReference type="Google" id="ProtNLM"/>
    </source>
</evidence>
<feature type="compositionally biased region" description="Low complexity" evidence="1">
    <location>
        <begin position="171"/>
        <end position="185"/>
    </location>
</feature>
<feature type="compositionally biased region" description="Basic residues" evidence="1">
    <location>
        <begin position="1"/>
        <end position="10"/>
    </location>
</feature>
<evidence type="ECO:0000256" key="1">
    <source>
        <dbReference type="SAM" id="MobiDB-lite"/>
    </source>
</evidence>
<sequence>MKAHVVRQHSRHQDLLPQLEAPSPLMPAGELSGPGQSELANLDLAALFSDAPAGGASSAGGSDEALNSGILTIDVTSVSSSLGRNAAGSGPPGQMDPLVLVAHGDLPPSLDSPLVLGTAATVLQQVGVSVEDAAVGAGALGCLVAVPVKSLAQEPPPATSGDNSAAHSTEPASAGSPRGSGSVPALLAAVKVEPDSPPGPGAAGRQEGDRGLSPALSPGPAETHGGRDAELSAGTGSLYLDSGGSAGTDYQAMRLDKEKKQRGTESAAGASESTERKVSDGKIIPLHPHACTGSWLCGSLLAPGTQCGLPGPGCGQGGRHVNGLFAFPAQDEPSGDGDSDDVLPAPSLQLPMLPAFVTVDPPLYVLQVWVPHGLCLPYLGPWPSSWGHPAAGGSAGRSPGCLAAASWGRWVDGAAESEVQVPRNPGSLPFGKAGWATRGVRRISPHAPGGWLARWLG</sequence>
<evidence type="ECO:0000313" key="2">
    <source>
        <dbReference type="Ensembl" id="ENSPSMP00000007741.1"/>
    </source>
</evidence>
<accession>A0A8C8Z2C8</accession>
<keyword evidence="3" id="KW-1185">Reference proteome</keyword>
<proteinExistence type="predicted"/>
<reference evidence="2" key="1">
    <citation type="submission" date="2025-08" db="UniProtKB">
        <authorList>
            <consortium name="Ensembl"/>
        </authorList>
    </citation>
    <scope>IDENTIFICATION</scope>
</reference>
<name>A0A8C8Z2C8_PROSS</name>
<feature type="region of interest" description="Disordered" evidence="1">
    <location>
        <begin position="152"/>
        <end position="244"/>
    </location>
</feature>
<dbReference type="AlphaFoldDB" id="A0A8C8Z2C8"/>